<gene>
    <name evidence="2" type="ORF">FLL45_17880</name>
</gene>
<evidence type="ECO:0000313" key="2">
    <source>
        <dbReference type="EMBL" id="TQV72092.1"/>
    </source>
</evidence>
<feature type="domain" description="PilZ" evidence="1">
    <location>
        <begin position="8"/>
        <end position="117"/>
    </location>
</feature>
<reference evidence="2 3" key="1">
    <citation type="submission" date="2019-06" db="EMBL/GenBank/DDBJ databases">
        <title>Draft genome of Aliikangiella marina GYP-15.</title>
        <authorList>
            <person name="Wang G."/>
        </authorList>
    </citation>
    <scope>NUCLEOTIDE SEQUENCE [LARGE SCALE GENOMIC DNA]</scope>
    <source>
        <strain evidence="2 3">GYP-15</strain>
    </source>
</reference>
<evidence type="ECO:0000259" key="1">
    <source>
        <dbReference type="Pfam" id="PF07238"/>
    </source>
</evidence>
<dbReference type="SUPFAM" id="SSF141371">
    <property type="entry name" value="PilZ domain-like"/>
    <property type="match status" value="1"/>
</dbReference>
<protein>
    <submittedName>
        <fullName evidence="2">PilZ domain-containing protein</fullName>
    </submittedName>
</protein>
<proteinExistence type="predicted"/>
<dbReference type="OrthoDB" id="9856161at2"/>
<dbReference type="AlphaFoldDB" id="A0A545T4I5"/>
<name>A0A545T4I5_9GAMM</name>
<accession>A0A545T4I5</accession>
<dbReference type="GO" id="GO:0035438">
    <property type="term" value="F:cyclic-di-GMP binding"/>
    <property type="evidence" value="ECO:0007669"/>
    <property type="project" value="InterPro"/>
</dbReference>
<sequence length="125" mass="14179">MSILDLEERRIAPRFEVALPGQLTTEANHLVEMVVSNISSSGVQLEMQQHEMPHLLPNDHSQNTMSPVGVKLSIDLQDQLDTIHIRCGVVYVQRKSHSHCIVGCRFEKFYDNAGPRLESFIANQR</sequence>
<keyword evidence="3" id="KW-1185">Reference proteome</keyword>
<dbReference type="Gene3D" id="2.40.10.220">
    <property type="entry name" value="predicted glycosyltransferase like domains"/>
    <property type="match status" value="1"/>
</dbReference>
<dbReference type="Pfam" id="PF07238">
    <property type="entry name" value="PilZ"/>
    <property type="match status" value="1"/>
</dbReference>
<dbReference type="EMBL" id="VIKR01000005">
    <property type="protein sequence ID" value="TQV72092.1"/>
    <property type="molecule type" value="Genomic_DNA"/>
</dbReference>
<evidence type="ECO:0000313" key="3">
    <source>
        <dbReference type="Proteomes" id="UP000317839"/>
    </source>
</evidence>
<comment type="caution">
    <text evidence="2">The sequence shown here is derived from an EMBL/GenBank/DDBJ whole genome shotgun (WGS) entry which is preliminary data.</text>
</comment>
<organism evidence="2 3">
    <name type="scientific">Aliikangiella marina</name>
    <dbReference type="NCBI Taxonomy" id="1712262"/>
    <lineage>
        <taxon>Bacteria</taxon>
        <taxon>Pseudomonadati</taxon>
        <taxon>Pseudomonadota</taxon>
        <taxon>Gammaproteobacteria</taxon>
        <taxon>Oceanospirillales</taxon>
        <taxon>Pleioneaceae</taxon>
        <taxon>Aliikangiella</taxon>
    </lineage>
</organism>
<dbReference type="Proteomes" id="UP000317839">
    <property type="component" value="Unassembled WGS sequence"/>
</dbReference>
<dbReference type="InterPro" id="IPR009875">
    <property type="entry name" value="PilZ_domain"/>
</dbReference>